<dbReference type="FunFam" id="1.10.3470.10:FF:000001">
    <property type="entry name" value="Vitamin B12 ABC transporter permease BtuC"/>
    <property type="match status" value="1"/>
</dbReference>
<dbReference type="GO" id="GO:0022857">
    <property type="term" value="F:transmembrane transporter activity"/>
    <property type="evidence" value="ECO:0007669"/>
    <property type="project" value="InterPro"/>
</dbReference>
<dbReference type="GO" id="GO:0033214">
    <property type="term" value="P:siderophore-iron import into cell"/>
    <property type="evidence" value="ECO:0007669"/>
    <property type="project" value="TreeGrafter"/>
</dbReference>
<evidence type="ECO:0000313" key="9">
    <source>
        <dbReference type="EMBL" id="VVQ07733.1"/>
    </source>
</evidence>
<reference evidence="9 10" key="1">
    <citation type="submission" date="2019-09" db="EMBL/GenBank/DDBJ databases">
        <authorList>
            <person name="Chandra G."/>
            <person name="Truman W A."/>
        </authorList>
    </citation>
    <scope>NUCLEOTIDE SEQUENCE [LARGE SCALE GENOMIC DNA]</scope>
    <source>
        <strain evidence="9">PS941</strain>
    </source>
</reference>
<evidence type="ECO:0000256" key="1">
    <source>
        <dbReference type="ARBA" id="ARBA00004651"/>
    </source>
</evidence>
<dbReference type="GO" id="GO:0005886">
    <property type="term" value="C:plasma membrane"/>
    <property type="evidence" value="ECO:0007669"/>
    <property type="project" value="UniProtKB-SubCell"/>
</dbReference>
<dbReference type="SUPFAM" id="SSF81345">
    <property type="entry name" value="ABC transporter involved in vitamin B12 uptake, BtuC"/>
    <property type="match status" value="1"/>
</dbReference>
<evidence type="ECO:0000256" key="3">
    <source>
        <dbReference type="ARBA" id="ARBA00022448"/>
    </source>
</evidence>
<organism evidence="9 10">
    <name type="scientific">Pseudomonas fluorescens</name>
    <dbReference type="NCBI Taxonomy" id="294"/>
    <lineage>
        <taxon>Bacteria</taxon>
        <taxon>Pseudomonadati</taxon>
        <taxon>Pseudomonadota</taxon>
        <taxon>Gammaproteobacteria</taxon>
        <taxon>Pseudomonadales</taxon>
        <taxon>Pseudomonadaceae</taxon>
        <taxon>Pseudomonas</taxon>
    </lineage>
</organism>
<sequence>MSASLIRTLLALATLLIAVVAGVAIGETSIAPDVVLQVLANKLWGAGHVLDPIDEGIVWNYRLTRALVAAACGAGLATCGVILQSLLRNPLADPYLLGISAGASTGAVMVALLGVGAGLISLSVGAFAGAVTAFVLVIVLARVSGSASGTGQIILAGIAGSQLFNALTAFLITRSASSEQARGIMFWLLGNLGGVRWPSVWLAVPVAVLGLVVCLWHRRALDAFTFGADSAASLGIPVRRVQILLIGCAALVTAVMVSIVGSIGFVGLVIPHAARLLLGTGHARLLPASALGGAVFLIAADVLSRTLIKGQVIPVGVITALVGAPVFALILVGRRSAR</sequence>
<comment type="similarity">
    <text evidence="2">Belongs to the binding-protein-dependent transport system permease family. FecCD subfamily.</text>
</comment>
<dbReference type="AlphaFoldDB" id="A0A5E7U9F8"/>
<dbReference type="Proteomes" id="UP000326452">
    <property type="component" value="Unassembled WGS sequence"/>
</dbReference>
<keyword evidence="5 8" id="KW-0812">Transmembrane</keyword>
<evidence type="ECO:0000256" key="7">
    <source>
        <dbReference type="ARBA" id="ARBA00023136"/>
    </source>
</evidence>
<evidence type="ECO:0000256" key="6">
    <source>
        <dbReference type="ARBA" id="ARBA00022989"/>
    </source>
</evidence>
<dbReference type="CDD" id="cd06550">
    <property type="entry name" value="TM_ABC_iron-siderophores_like"/>
    <property type="match status" value="1"/>
</dbReference>
<dbReference type="OrthoDB" id="9055647at2"/>
<evidence type="ECO:0000256" key="4">
    <source>
        <dbReference type="ARBA" id="ARBA00022475"/>
    </source>
</evidence>
<dbReference type="InterPro" id="IPR000522">
    <property type="entry name" value="ABC_transptr_permease_BtuC"/>
</dbReference>
<name>A0A5E7U9F8_PSEFL</name>
<feature type="transmembrane region" description="Helical" evidence="8">
    <location>
        <begin position="95"/>
        <end position="113"/>
    </location>
</feature>
<feature type="transmembrane region" description="Helical" evidence="8">
    <location>
        <begin position="63"/>
        <end position="83"/>
    </location>
</feature>
<dbReference type="InterPro" id="IPR037294">
    <property type="entry name" value="ABC_BtuC-like"/>
</dbReference>
<gene>
    <name evidence="9" type="primary">hmuU_1</name>
    <name evidence="9" type="ORF">PS941_03294</name>
</gene>
<dbReference type="Gene3D" id="1.10.3470.10">
    <property type="entry name" value="ABC transporter involved in vitamin B12 uptake, BtuC"/>
    <property type="match status" value="1"/>
</dbReference>
<keyword evidence="6 8" id="KW-1133">Transmembrane helix</keyword>
<feature type="transmembrane region" description="Helical" evidence="8">
    <location>
        <begin position="153"/>
        <end position="177"/>
    </location>
</feature>
<keyword evidence="7 8" id="KW-0472">Membrane</keyword>
<dbReference type="PANTHER" id="PTHR30472:SF67">
    <property type="entry name" value="PERMEASE OF ABC TRANSPORTER-RELATED"/>
    <property type="match status" value="1"/>
</dbReference>
<accession>A0A5E7U9F8</accession>
<dbReference type="Pfam" id="PF01032">
    <property type="entry name" value="FecCD"/>
    <property type="match status" value="1"/>
</dbReference>
<dbReference type="EMBL" id="CABVJC010000005">
    <property type="protein sequence ID" value="VVQ07733.1"/>
    <property type="molecule type" value="Genomic_DNA"/>
</dbReference>
<evidence type="ECO:0000256" key="2">
    <source>
        <dbReference type="ARBA" id="ARBA00007935"/>
    </source>
</evidence>
<proteinExistence type="inferred from homology"/>
<keyword evidence="3" id="KW-0813">Transport</keyword>
<evidence type="ECO:0000256" key="8">
    <source>
        <dbReference type="SAM" id="Phobius"/>
    </source>
</evidence>
<comment type="subcellular location">
    <subcellularLocation>
        <location evidence="1">Cell membrane</location>
        <topology evidence="1">Multi-pass membrane protein</topology>
    </subcellularLocation>
</comment>
<feature type="transmembrane region" description="Helical" evidence="8">
    <location>
        <begin position="197"/>
        <end position="216"/>
    </location>
</feature>
<dbReference type="PANTHER" id="PTHR30472">
    <property type="entry name" value="FERRIC ENTEROBACTIN TRANSPORT SYSTEM PERMEASE PROTEIN"/>
    <property type="match status" value="1"/>
</dbReference>
<protein>
    <submittedName>
        <fullName evidence="9">Hemin transport system permease protein HmuU</fullName>
    </submittedName>
</protein>
<keyword evidence="4" id="KW-1003">Cell membrane</keyword>
<evidence type="ECO:0000313" key="10">
    <source>
        <dbReference type="Proteomes" id="UP000326452"/>
    </source>
</evidence>
<feature type="transmembrane region" description="Helical" evidence="8">
    <location>
        <begin position="312"/>
        <end position="332"/>
    </location>
</feature>
<feature type="transmembrane region" description="Helical" evidence="8">
    <location>
        <begin position="119"/>
        <end position="141"/>
    </location>
</feature>
<feature type="transmembrane region" description="Helical" evidence="8">
    <location>
        <begin position="243"/>
        <end position="270"/>
    </location>
</feature>
<evidence type="ECO:0000256" key="5">
    <source>
        <dbReference type="ARBA" id="ARBA00022692"/>
    </source>
</evidence>